<dbReference type="AlphaFoldDB" id="A0A2T7NJC6"/>
<dbReference type="EMBL" id="PZQS01000012">
    <property type="protein sequence ID" value="PVD21267.1"/>
    <property type="molecule type" value="Genomic_DNA"/>
</dbReference>
<gene>
    <name evidence="6" type="ORF">C0Q70_19438</name>
</gene>
<comment type="subcellular location">
    <subcellularLocation>
        <location evidence="1 5">Nucleus</location>
        <location evidence="1 5">Nuclear pore complex</location>
    </subcellularLocation>
</comment>
<dbReference type="OrthoDB" id="1918363at2759"/>
<sequence length="826" mass="94491">MDMETEGFKDLLQQAEQLTAEMDSGTDLPHVERNLAQILESGQRLISRTAPAAHDDSDIKAAVLLGSKGYVLPKIAERLDGLKASTTFEPLEPVRDTDIQGFLKNERENALLAVIEQTRKHTFDEVERHQWESMENEWEREKQKILNTLLGSGPDLFDFQPETESMSSETIFTRGRSNLDHIEVAYARQVFVYNEEVVANSIRPSLVDLFMDVAKKINDKSVQDLWEMILCMTDIPLPSSYSSKPGALRNSKDTQRLLVSKAIRHLETNFCQYLKTVVYENLEQSQLGGVPGTYNLVRSYLKLHLPVMAFSPEDGMLDDQPVWALIYYCLRCGDLKAAQQVITKVSHQLGDFPSYFKEYINNPQHKLSIANDTKIKLQYRRVVKNSHDPFKRAVFCVIGQCDPHEDHADISDKIDDYLWLKLSQVEFDKVDSGQEYLTLEALQKLLYEDYGENHFQAYQQPMLFTQVLVLTGQFEAAIEFLSRLEHLRHHAVHMALVLYEQNLLFIPTSSQAPLLSREPSDPPGVQRLNLARLIMMYTRKFEATDSREALQYFYFLRNLKTPSGENLFMTCVSELVLETREFEMLLGRLEKDGTRQPGAIDKFCQETGKIIELVAHDTEAKGMFEEAVTLYELAKNQEKAISLMNKLLSKVVSLSSSPESNRDRLQKQAVFMAERFRAMGQHTSTTNSGTFYLLLDLITFFDFCHTGSVDEALDIMKQLKLLPFSPEEVELRVSSFRNYTDEIRRNLPDILLAVMNLLHRKYVSIRSSGPLSPVPTVGVVKDGGKENYLNYLRNQAKTLIMFAGMLPYRLPGDVNARLVQIEVLMH</sequence>
<proteinExistence type="inferred from homology"/>
<keyword evidence="5" id="KW-0653">Protein transport</keyword>
<dbReference type="GO" id="GO:0016973">
    <property type="term" value="P:poly(A)+ mRNA export from nucleus"/>
    <property type="evidence" value="ECO:0007669"/>
    <property type="project" value="TreeGrafter"/>
</dbReference>
<protein>
    <recommendedName>
        <fullName evidence="5">Nuclear pore protein</fullName>
    </recommendedName>
</protein>
<dbReference type="GO" id="GO:0005643">
    <property type="term" value="C:nuclear pore"/>
    <property type="evidence" value="ECO:0007669"/>
    <property type="project" value="UniProtKB-SubCell"/>
</dbReference>
<evidence type="ECO:0000313" key="6">
    <source>
        <dbReference type="EMBL" id="PVD21267.1"/>
    </source>
</evidence>
<organism evidence="6 7">
    <name type="scientific">Pomacea canaliculata</name>
    <name type="common">Golden apple snail</name>
    <dbReference type="NCBI Taxonomy" id="400727"/>
    <lineage>
        <taxon>Eukaryota</taxon>
        <taxon>Metazoa</taxon>
        <taxon>Spiralia</taxon>
        <taxon>Lophotrochozoa</taxon>
        <taxon>Mollusca</taxon>
        <taxon>Gastropoda</taxon>
        <taxon>Caenogastropoda</taxon>
        <taxon>Architaenioglossa</taxon>
        <taxon>Ampullarioidea</taxon>
        <taxon>Ampullariidae</taxon>
        <taxon>Pomacea</taxon>
    </lineage>
</organism>
<keyword evidence="3 5" id="KW-0906">Nuclear pore complex</keyword>
<keyword evidence="5" id="KW-0472">Membrane</keyword>
<comment type="similarity">
    <text evidence="2 5">Belongs to the nucleoporin interacting component (NIC) family.</text>
</comment>
<comment type="caution">
    <text evidence="6">The sequence shown here is derived from an EMBL/GenBank/DDBJ whole genome shotgun (WGS) entry which is preliminary data.</text>
</comment>
<evidence type="ECO:0000256" key="1">
    <source>
        <dbReference type="ARBA" id="ARBA00004567"/>
    </source>
</evidence>
<dbReference type="GO" id="GO:0006606">
    <property type="term" value="P:protein import into nucleus"/>
    <property type="evidence" value="ECO:0007669"/>
    <property type="project" value="TreeGrafter"/>
</dbReference>
<dbReference type="InterPro" id="IPR007231">
    <property type="entry name" value="Nucleoporin_int_Nup93/Nic96"/>
</dbReference>
<keyword evidence="5" id="KW-0509">mRNA transport</keyword>
<dbReference type="Proteomes" id="UP000245119">
    <property type="component" value="Linkage Group LG12"/>
</dbReference>
<keyword evidence="4 5" id="KW-0539">Nucleus</keyword>
<evidence type="ECO:0000256" key="3">
    <source>
        <dbReference type="ARBA" id="ARBA00023132"/>
    </source>
</evidence>
<keyword evidence="5" id="KW-0811">Translocation</keyword>
<evidence type="ECO:0000313" key="7">
    <source>
        <dbReference type="Proteomes" id="UP000245119"/>
    </source>
</evidence>
<dbReference type="OMA" id="RPHAVHM"/>
<accession>A0A2T7NJC6</accession>
<evidence type="ECO:0000256" key="2">
    <source>
        <dbReference type="ARBA" id="ARBA00010186"/>
    </source>
</evidence>
<evidence type="ECO:0000256" key="4">
    <source>
        <dbReference type="ARBA" id="ARBA00023242"/>
    </source>
</evidence>
<dbReference type="PANTHER" id="PTHR11225">
    <property type="entry name" value="NUCLEAR PORE COMPLEX PROTEIN NUP93 NUCLEOPORIN NUP93 DEAD EYE PROTEIN"/>
    <property type="match status" value="1"/>
</dbReference>
<dbReference type="GO" id="GO:0017056">
    <property type="term" value="F:structural constituent of nuclear pore"/>
    <property type="evidence" value="ECO:0007669"/>
    <property type="project" value="InterPro"/>
</dbReference>
<dbReference type="STRING" id="400727.A0A2T7NJC6"/>
<keyword evidence="7" id="KW-1185">Reference proteome</keyword>
<evidence type="ECO:0000256" key="5">
    <source>
        <dbReference type="RuleBase" id="RU364035"/>
    </source>
</evidence>
<reference evidence="6 7" key="1">
    <citation type="submission" date="2018-04" db="EMBL/GenBank/DDBJ databases">
        <title>The genome of golden apple snail Pomacea canaliculata provides insight into stress tolerance and invasive adaptation.</title>
        <authorList>
            <person name="Liu C."/>
            <person name="Liu B."/>
            <person name="Ren Y."/>
            <person name="Zhang Y."/>
            <person name="Wang H."/>
            <person name="Li S."/>
            <person name="Jiang F."/>
            <person name="Yin L."/>
            <person name="Zhang G."/>
            <person name="Qian W."/>
            <person name="Fan W."/>
        </authorList>
    </citation>
    <scope>NUCLEOTIDE SEQUENCE [LARGE SCALE GENOMIC DNA]</scope>
    <source>
        <strain evidence="6">SZHN2017</strain>
        <tissue evidence="6">Muscle</tissue>
    </source>
</reference>
<name>A0A2T7NJC6_POMCA</name>
<dbReference type="Pfam" id="PF04097">
    <property type="entry name" value="Nic96"/>
    <property type="match status" value="1"/>
</dbReference>
<dbReference type="PANTHER" id="PTHR11225:SF4">
    <property type="entry name" value="NUCLEAR PORE COMPLEX PROTEIN NUP93"/>
    <property type="match status" value="1"/>
</dbReference>
<keyword evidence="5" id="KW-0813">Transport</keyword>